<feature type="chain" id="PRO_5045838322" description="DUF1735 domain-containing protein" evidence="1">
    <location>
        <begin position="26"/>
        <end position="186"/>
    </location>
</feature>
<dbReference type="PROSITE" id="PS51257">
    <property type="entry name" value="PROKAR_LIPOPROTEIN"/>
    <property type="match status" value="1"/>
</dbReference>
<keyword evidence="1" id="KW-0732">Signal</keyword>
<protein>
    <recommendedName>
        <fullName evidence="4">DUF1735 domain-containing protein</fullName>
    </recommendedName>
</protein>
<dbReference type="EMBL" id="JALPQF010000004">
    <property type="protein sequence ID" value="MCK8480047.1"/>
    <property type="molecule type" value="Genomic_DNA"/>
</dbReference>
<dbReference type="Proteomes" id="UP001203687">
    <property type="component" value="Unassembled WGS sequence"/>
</dbReference>
<accession>A0ABT0H6P5</accession>
<organism evidence="2 3">
    <name type="scientific">Psychroserpens algicola</name>
    <dbReference type="NCBI Taxonomy" id="1719034"/>
    <lineage>
        <taxon>Bacteria</taxon>
        <taxon>Pseudomonadati</taxon>
        <taxon>Bacteroidota</taxon>
        <taxon>Flavobacteriia</taxon>
        <taxon>Flavobacteriales</taxon>
        <taxon>Flavobacteriaceae</taxon>
        <taxon>Psychroserpens</taxon>
    </lineage>
</organism>
<evidence type="ECO:0008006" key="4">
    <source>
        <dbReference type="Google" id="ProtNLM"/>
    </source>
</evidence>
<dbReference type="RefSeq" id="WP_248412228.1">
    <property type="nucleotide sequence ID" value="NZ_JALPQF010000004.1"/>
</dbReference>
<gene>
    <name evidence="2" type="ORF">MUY34_05400</name>
</gene>
<evidence type="ECO:0000313" key="3">
    <source>
        <dbReference type="Proteomes" id="UP001203687"/>
    </source>
</evidence>
<feature type="signal peptide" evidence="1">
    <location>
        <begin position="1"/>
        <end position="25"/>
    </location>
</feature>
<evidence type="ECO:0000256" key="1">
    <source>
        <dbReference type="SAM" id="SignalP"/>
    </source>
</evidence>
<reference evidence="2" key="1">
    <citation type="submission" date="2022-04" db="EMBL/GenBank/DDBJ databases">
        <authorList>
            <person name="Ren T."/>
        </authorList>
    </citation>
    <scope>NUCLEOTIDE SEQUENCE</scope>
    <source>
        <strain evidence="2">F63249</strain>
    </source>
</reference>
<name>A0ABT0H6P5_9FLAO</name>
<keyword evidence="3" id="KW-1185">Reference proteome</keyword>
<comment type="caution">
    <text evidence="2">The sequence shown here is derived from an EMBL/GenBank/DDBJ whole genome shotgun (WGS) entry which is preliminary data.</text>
</comment>
<proteinExistence type="predicted"/>
<sequence>MKTLNFVIYCLLFFCVMLVTSCVSDTDFEQAEDILPTPTFESSLIFSNLTASNFVDSETQQEVVVLTDTTRLEYINSDFFVDQLLKTNLTFQFTNSLDRNFNIDFEFVNDANELQYLAQVQVPSGQIDNPVFVEANFLIEEPELSTFEDATTLIYKITLPPTTAPIEAETQGILKLESRATFYFEL</sequence>
<evidence type="ECO:0000313" key="2">
    <source>
        <dbReference type="EMBL" id="MCK8480047.1"/>
    </source>
</evidence>